<dbReference type="Gene3D" id="3.30.70.1060">
    <property type="entry name" value="Dimeric alpha+beta barrel"/>
    <property type="match status" value="1"/>
</dbReference>
<dbReference type="Pfam" id="PF03795">
    <property type="entry name" value="YCII"/>
    <property type="match status" value="1"/>
</dbReference>
<dbReference type="EMBL" id="JAJVCN010000002">
    <property type="protein sequence ID" value="MCE7005364.1"/>
    <property type="molecule type" value="Genomic_DNA"/>
</dbReference>
<feature type="domain" description="YCII-related" evidence="2">
    <location>
        <begin position="26"/>
        <end position="111"/>
    </location>
</feature>
<evidence type="ECO:0000256" key="1">
    <source>
        <dbReference type="ARBA" id="ARBA00007689"/>
    </source>
</evidence>
<dbReference type="InterPro" id="IPR005545">
    <property type="entry name" value="YCII"/>
</dbReference>
<sequence>MQFVLVIHHGTFPLPGTPKAETITEEERKDVYAGWAAINKMDNVQGGPPLSLPQNAMTVRVQNGETITAEGTYQGTTVGGFLLVEAEDLDAAIAIASSVPQARLGGAVEVRPSEKYW</sequence>
<comment type="caution">
    <text evidence="3">The sequence shown here is derived from an EMBL/GenBank/DDBJ whole genome shotgun (WGS) entry which is preliminary data.</text>
</comment>
<dbReference type="SUPFAM" id="SSF54909">
    <property type="entry name" value="Dimeric alpha+beta barrel"/>
    <property type="match status" value="1"/>
</dbReference>
<dbReference type="Proteomes" id="UP001521150">
    <property type="component" value="Unassembled WGS sequence"/>
</dbReference>
<gene>
    <name evidence="3" type="ORF">LWC34_21400</name>
</gene>
<evidence type="ECO:0000313" key="4">
    <source>
        <dbReference type="Proteomes" id="UP001521150"/>
    </source>
</evidence>
<evidence type="ECO:0000313" key="3">
    <source>
        <dbReference type="EMBL" id="MCE7005364.1"/>
    </source>
</evidence>
<proteinExistence type="inferred from homology"/>
<name>A0ABS8ZDQ1_9PSEU</name>
<comment type="similarity">
    <text evidence="1">Belongs to the YciI family.</text>
</comment>
<dbReference type="InterPro" id="IPR011008">
    <property type="entry name" value="Dimeric_a/b-barrel"/>
</dbReference>
<keyword evidence="4" id="KW-1185">Reference proteome</keyword>
<organism evidence="3 4">
    <name type="scientific">Kibdelosporangium philippinense</name>
    <dbReference type="NCBI Taxonomy" id="211113"/>
    <lineage>
        <taxon>Bacteria</taxon>
        <taxon>Bacillati</taxon>
        <taxon>Actinomycetota</taxon>
        <taxon>Actinomycetes</taxon>
        <taxon>Pseudonocardiales</taxon>
        <taxon>Pseudonocardiaceae</taxon>
        <taxon>Kibdelosporangium</taxon>
    </lineage>
</organism>
<accession>A0ABS8ZDQ1</accession>
<reference evidence="3 4" key="1">
    <citation type="submission" date="2021-12" db="EMBL/GenBank/DDBJ databases">
        <title>Genome sequence of Kibdelosporangium philippinense ATCC 49844.</title>
        <authorList>
            <person name="Fedorov E.A."/>
            <person name="Omeragic M."/>
            <person name="Shalygina K.F."/>
            <person name="Maclea K.S."/>
        </authorList>
    </citation>
    <scope>NUCLEOTIDE SEQUENCE [LARGE SCALE GENOMIC DNA]</scope>
    <source>
        <strain evidence="3 4">ATCC 49844</strain>
    </source>
</reference>
<protein>
    <submittedName>
        <fullName evidence="3">YciI family protein</fullName>
    </submittedName>
</protein>
<dbReference type="RefSeq" id="WP_233726955.1">
    <property type="nucleotide sequence ID" value="NZ_JAJVCN010000002.1"/>
</dbReference>
<evidence type="ECO:0000259" key="2">
    <source>
        <dbReference type="Pfam" id="PF03795"/>
    </source>
</evidence>